<evidence type="ECO:0000313" key="1">
    <source>
        <dbReference type="EMBL" id="MFC1407123.1"/>
    </source>
</evidence>
<keyword evidence="2" id="KW-1185">Reference proteome</keyword>
<sequence length="88" mass="10296">MNNQTYDRYAQKPSEKWIGHLWMATWKDKDGFYARGQIRDVAPGKLLVRWLGRRRRADEWVGLDSGTFKRSAVRDFLDSPPREGGRIG</sequence>
<reference evidence="1 2" key="1">
    <citation type="submission" date="2024-09" db="EMBL/GenBank/DDBJ databases">
        <authorList>
            <person name="Lee S.D."/>
        </authorList>
    </citation>
    <scope>NUCLEOTIDE SEQUENCE [LARGE SCALE GENOMIC DNA]</scope>
    <source>
        <strain evidence="1 2">N1-5</strain>
    </source>
</reference>
<name>A0ABV6V0C5_9ACTN</name>
<proteinExistence type="predicted"/>
<dbReference type="EMBL" id="JBHEZZ010000039">
    <property type="protein sequence ID" value="MFC1407123.1"/>
    <property type="molecule type" value="Genomic_DNA"/>
</dbReference>
<evidence type="ECO:0000313" key="2">
    <source>
        <dbReference type="Proteomes" id="UP001592528"/>
    </source>
</evidence>
<gene>
    <name evidence="1" type="ORF">ACEZDJ_38155</name>
</gene>
<organism evidence="1 2">
    <name type="scientific">Streptacidiphilus cavernicola</name>
    <dbReference type="NCBI Taxonomy" id="3342716"/>
    <lineage>
        <taxon>Bacteria</taxon>
        <taxon>Bacillati</taxon>
        <taxon>Actinomycetota</taxon>
        <taxon>Actinomycetes</taxon>
        <taxon>Kitasatosporales</taxon>
        <taxon>Streptomycetaceae</taxon>
        <taxon>Streptacidiphilus</taxon>
    </lineage>
</organism>
<accession>A0ABV6V0C5</accession>
<dbReference type="RefSeq" id="WP_157624143.1">
    <property type="nucleotide sequence ID" value="NZ_JBHEZZ010000039.1"/>
</dbReference>
<comment type="caution">
    <text evidence="1">The sequence shown here is derived from an EMBL/GenBank/DDBJ whole genome shotgun (WGS) entry which is preliminary data.</text>
</comment>
<dbReference type="Proteomes" id="UP001592528">
    <property type="component" value="Unassembled WGS sequence"/>
</dbReference>
<protein>
    <submittedName>
        <fullName evidence="1">Uncharacterized protein</fullName>
    </submittedName>
</protein>